<protein>
    <recommendedName>
        <fullName evidence="1">Amidase domain-containing protein</fullName>
    </recommendedName>
</protein>
<dbReference type="Pfam" id="PF01425">
    <property type="entry name" value="Amidase"/>
    <property type="match status" value="1"/>
</dbReference>
<dbReference type="SUPFAM" id="SSF75304">
    <property type="entry name" value="Amidase signature (AS) enzymes"/>
    <property type="match status" value="1"/>
</dbReference>
<dbReference type="InterPro" id="IPR036928">
    <property type="entry name" value="AS_sf"/>
</dbReference>
<dbReference type="InterPro" id="IPR023631">
    <property type="entry name" value="Amidase_dom"/>
</dbReference>
<evidence type="ECO:0000313" key="3">
    <source>
        <dbReference type="Proteomes" id="UP001172102"/>
    </source>
</evidence>
<dbReference type="PANTHER" id="PTHR42678:SF34">
    <property type="entry name" value="OS04G0183300 PROTEIN"/>
    <property type="match status" value="1"/>
</dbReference>
<dbReference type="EMBL" id="JAUKUA010000001">
    <property type="protein sequence ID" value="KAK0729530.1"/>
    <property type="molecule type" value="Genomic_DNA"/>
</dbReference>
<proteinExistence type="predicted"/>
<accession>A0AA40E778</accession>
<dbReference type="PANTHER" id="PTHR42678">
    <property type="entry name" value="AMIDASE"/>
    <property type="match status" value="1"/>
</dbReference>
<reference evidence="2" key="1">
    <citation type="submission" date="2023-06" db="EMBL/GenBank/DDBJ databases">
        <title>Genome-scale phylogeny and comparative genomics of the fungal order Sordariales.</title>
        <authorList>
            <consortium name="Lawrence Berkeley National Laboratory"/>
            <person name="Hensen N."/>
            <person name="Bonometti L."/>
            <person name="Westerberg I."/>
            <person name="Brannstrom I.O."/>
            <person name="Guillou S."/>
            <person name="Cros-Aarteil S."/>
            <person name="Calhoun S."/>
            <person name="Haridas S."/>
            <person name="Kuo A."/>
            <person name="Mondo S."/>
            <person name="Pangilinan J."/>
            <person name="Riley R."/>
            <person name="Labutti K."/>
            <person name="Andreopoulos B."/>
            <person name="Lipzen A."/>
            <person name="Chen C."/>
            <person name="Yanf M."/>
            <person name="Daum C."/>
            <person name="Ng V."/>
            <person name="Clum A."/>
            <person name="Steindorff A."/>
            <person name="Ohm R."/>
            <person name="Martin F."/>
            <person name="Silar P."/>
            <person name="Natvig D."/>
            <person name="Lalanne C."/>
            <person name="Gautier V."/>
            <person name="Ament-Velasquez S.L."/>
            <person name="Kruys A."/>
            <person name="Hutchinson M.I."/>
            <person name="Powell A.J."/>
            <person name="Barry K."/>
            <person name="Miller A.N."/>
            <person name="Grigoriev I.V."/>
            <person name="Debuchy R."/>
            <person name="Gladieux P."/>
            <person name="Thoren M.H."/>
            <person name="Johannesson H."/>
        </authorList>
    </citation>
    <scope>NUCLEOTIDE SEQUENCE</scope>
    <source>
        <strain evidence="2">SMH4607-1</strain>
    </source>
</reference>
<evidence type="ECO:0000259" key="1">
    <source>
        <dbReference type="Pfam" id="PF01425"/>
    </source>
</evidence>
<keyword evidence="3" id="KW-1185">Reference proteome</keyword>
<sequence length="278" mass="30301">MATSGTIDLLNSAALDSQRLRAERSAGRVRSNLHGIPIIAKNNFATHPDLGMDTTCGTMALRGVRPKRGAVVIVKLIEAGMIVIGTASLSSVGGSDMRRNQDEMQVLMATIQTPCGSSSYSAIGVAAGFASGLSDELPRSWTGFKVGFLNFRKWRLSPNETEEVESFDTQTFVAFDDAVARLCRAGLSLEAPLELLTVEEIAEMENGADFDDIANDGWRSAFDAWLADFESSPVRNIEELVQFHKDHADICFPPDHPFQAPRCLKIGLRDRKGTDLHT</sequence>
<gene>
    <name evidence="2" type="ORF">B0H67DRAFT_547665</name>
</gene>
<name>A0AA40E778_9PEZI</name>
<comment type="caution">
    <text evidence="2">The sequence shown here is derived from an EMBL/GenBank/DDBJ whole genome shotgun (WGS) entry which is preliminary data.</text>
</comment>
<feature type="domain" description="Amidase" evidence="1">
    <location>
        <begin position="9"/>
        <end position="130"/>
    </location>
</feature>
<evidence type="ECO:0000313" key="2">
    <source>
        <dbReference type="EMBL" id="KAK0729530.1"/>
    </source>
</evidence>
<organism evidence="2 3">
    <name type="scientific">Lasiosphaeris hirsuta</name>
    <dbReference type="NCBI Taxonomy" id="260670"/>
    <lineage>
        <taxon>Eukaryota</taxon>
        <taxon>Fungi</taxon>
        <taxon>Dikarya</taxon>
        <taxon>Ascomycota</taxon>
        <taxon>Pezizomycotina</taxon>
        <taxon>Sordariomycetes</taxon>
        <taxon>Sordariomycetidae</taxon>
        <taxon>Sordariales</taxon>
        <taxon>Lasiosphaeriaceae</taxon>
        <taxon>Lasiosphaeris</taxon>
    </lineage>
</organism>
<dbReference type="AlphaFoldDB" id="A0AA40E778"/>
<dbReference type="Proteomes" id="UP001172102">
    <property type="component" value="Unassembled WGS sequence"/>
</dbReference>
<dbReference type="Gene3D" id="3.90.1300.10">
    <property type="entry name" value="Amidase signature (AS) domain"/>
    <property type="match status" value="1"/>
</dbReference>